<dbReference type="EMBL" id="OV696704">
    <property type="protein sequence ID" value="CAH1251297.1"/>
    <property type="molecule type" value="Genomic_DNA"/>
</dbReference>
<keyword evidence="2" id="KW-0472">Membrane</keyword>
<gene>
    <name evidence="3" type="primary">Hypp9042</name>
    <name evidence="3" type="ORF">BLAG_LOCUS11734</name>
</gene>
<feature type="transmembrane region" description="Helical" evidence="2">
    <location>
        <begin position="101"/>
        <end position="124"/>
    </location>
</feature>
<proteinExistence type="predicted"/>
<evidence type="ECO:0000256" key="1">
    <source>
        <dbReference type="SAM" id="MobiDB-lite"/>
    </source>
</evidence>
<keyword evidence="2" id="KW-0812">Transmembrane</keyword>
<feature type="region of interest" description="Disordered" evidence="1">
    <location>
        <begin position="321"/>
        <end position="363"/>
    </location>
</feature>
<feature type="compositionally biased region" description="Polar residues" evidence="1">
    <location>
        <begin position="325"/>
        <end position="335"/>
    </location>
</feature>
<organism evidence="3 4">
    <name type="scientific">Branchiostoma lanceolatum</name>
    <name type="common">Common lancelet</name>
    <name type="synonym">Amphioxus lanceolatum</name>
    <dbReference type="NCBI Taxonomy" id="7740"/>
    <lineage>
        <taxon>Eukaryota</taxon>
        <taxon>Metazoa</taxon>
        <taxon>Chordata</taxon>
        <taxon>Cephalochordata</taxon>
        <taxon>Leptocardii</taxon>
        <taxon>Amphioxiformes</taxon>
        <taxon>Branchiostomatidae</taxon>
        <taxon>Branchiostoma</taxon>
    </lineage>
</organism>
<dbReference type="Proteomes" id="UP000838412">
    <property type="component" value="Chromosome 19"/>
</dbReference>
<reference evidence="3" key="1">
    <citation type="submission" date="2022-01" db="EMBL/GenBank/DDBJ databases">
        <authorList>
            <person name="Braso-Vives M."/>
        </authorList>
    </citation>
    <scope>NUCLEOTIDE SEQUENCE</scope>
</reference>
<sequence>MTFQRSTPTEMIPMLWGRLSPTFRANLASPTRTSPPPAPLRRPKKKWWGDGGKSHGALLILIEVGFVFAVIGLIMSLVAFNKITNPKDNSGKIVNMKITGLFFLCFGVLLLVPSGCVFMCRFTGVEGSRKRSQRGTEQQEHRGGRRARERGGERSRAASEGNTAVRQTAADEEERSRDRRRSNTEGRSPRPTLRPLTRSRDRSRSQGQCRDGSVETLDPAHIVSRSTSVSPSRSRGRSPPGPPPPADFSFPPPPPSYASAINLSDVINESERESASRASADDSAPRPLRREGSGNHPPTYSSVADLNEVTIEVGVPRRDSVVRYQATSDNGQVDSPSAPPPSYEVALASRDERNDGTNDPEIV</sequence>
<accession>A0A8J9ZB59</accession>
<protein>
    <submittedName>
        <fullName evidence="3">Hypp9042 protein</fullName>
    </submittedName>
</protein>
<dbReference type="AlphaFoldDB" id="A0A8J9ZB59"/>
<feature type="transmembrane region" description="Helical" evidence="2">
    <location>
        <begin position="57"/>
        <end position="80"/>
    </location>
</feature>
<dbReference type="OrthoDB" id="10062137at2759"/>
<keyword evidence="4" id="KW-1185">Reference proteome</keyword>
<evidence type="ECO:0000313" key="4">
    <source>
        <dbReference type="Proteomes" id="UP000838412"/>
    </source>
</evidence>
<evidence type="ECO:0000256" key="2">
    <source>
        <dbReference type="SAM" id="Phobius"/>
    </source>
</evidence>
<name>A0A8J9ZB59_BRALA</name>
<feature type="compositionally biased region" description="Low complexity" evidence="1">
    <location>
        <begin position="223"/>
        <end position="233"/>
    </location>
</feature>
<feature type="compositionally biased region" description="Basic and acidic residues" evidence="1">
    <location>
        <begin position="174"/>
        <end position="188"/>
    </location>
</feature>
<evidence type="ECO:0000313" key="3">
    <source>
        <dbReference type="EMBL" id="CAH1251297.1"/>
    </source>
</evidence>
<feature type="compositionally biased region" description="Basic and acidic residues" evidence="1">
    <location>
        <begin position="269"/>
        <end position="293"/>
    </location>
</feature>
<feature type="region of interest" description="Disordered" evidence="1">
    <location>
        <begin position="128"/>
        <end position="305"/>
    </location>
</feature>
<feature type="compositionally biased region" description="Pro residues" evidence="1">
    <location>
        <begin position="239"/>
        <end position="256"/>
    </location>
</feature>
<feature type="region of interest" description="Disordered" evidence="1">
    <location>
        <begin position="27"/>
        <end position="48"/>
    </location>
</feature>
<keyword evidence="2" id="KW-1133">Transmembrane helix</keyword>